<feature type="transmembrane region" description="Helical" evidence="9">
    <location>
        <begin position="80"/>
        <end position="100"/>
    </location>
</feature>
<dbReference type="SUPFAM" id="SSF52540">
    <property type="entry name" value="P-loop containing nucleoside triphosphate hydrolases"/>
    <property type="match status" value="1"/>
</dbReference>
<sequence length="700" mass="77296">MTMMGLYDSAYWLSWLTWEGIIILVASLFIVLFGMMFQFDFFLNNSFSVVFLLFFLFQLNMIGFAFMLSSFISKSSSSTIVGFCIFIIGFFTQLVTLFGFPYSDSFPNFYRIIWSLFPPNLLAKALSLLADATSTPQDPGISWSRRADCAPNDLDCVITINDIYIWLTATFFLWFLLAIYFDNIIPNSSGVRKSLFYFLKPGYWTGRGGNKVEEGGICSCMGSIPSLEDITPDDEDVLEEANTVKQQRREGVADPNIAVQICGLAKTYPGTTNIGCCKCKKTSPYHALKGLWVNFPKNQLFCLLGPNGAGKTTTINCLTGITPVTGGDALIYGYSIRSSVGMSNIRRIIGVCPQFDILWNALSGQEHLELFSSIKGLPPSSVKSVAQKSLAEVRLTQAAKMRAGSYSGGMKRRLSVAIALIGDPKLVILDEPTTGMDPITRRHVWDIIENAKKGRAIVLTTHSMEEADILSDRIGIMAKGRLRCIGTSIRLKSRFGTGFIAHVSFTGSTNGNTRANDDAVTTPYHEAVKQFFKYHLDIVPKEENKAFLTFVIPHDREARLTKFFGELQDRETEFGIADIQLGLTTLEEVFLNIAKKAELESAAAEGSMESLTLTSGIVVQVPVGARFVGIPGTESAENPRGVMVEVQWEQDDTGSLCISGHSPETPVPPSIPQMPSLRRRSRTVQGVVIDPNQFVSNNDR</sequence>
<dbReference type="InterPro" id="IPR013525">
    <property type="entry name" value="ABC2_TM"/>
</dbReference>
<dbReference type="InterPro" id="IPR003439">
    <property type="entry name" value="ABC_transporter-like_ATP-bd"/>
</dbReference>
<evidence type="ECO:0000313" key="11">
    <source>
        <dbReference type="EMBL" id="KAJ9677372.1"/>
    </source>
</evidence>
<evidence type="ECO:0000256" key="2">
    <source>
        <dbReference type="ARBA" id="ARBA00008526"/>
    </source>
</evidence>
<keyword evidence="3" id="KW-0813">Transport</keyword>
<comment type="caution">
    <text evidence="11">The sequence shown here is derived from an EMBL/GenBank/DDBJ whole genome shotgun (WGS) entry which is preliminary data.</text>
</comment>
<feature type="domain" description="ABC transporter" evidence="10">
    <location>
        <begin position="259"/>
        <end position="504"/>
    </location>
</feature>
<dbReference type="Gene3D" id="3.40.50.300">
    <property type="entry name" value="P-loop containing nucleotide triphosphate hydrolases"/>
    <property type="match status" value="1"/>
</dbReference>
<dbReference type="AlphaFoldDB" id="A0AA38YVM3"/>
<comment type="subcellular location">
    <subcellularLocation>
        <location evidence="1">Membrane</location>
        <topology evidence="1">Multi-pass membrane protein</topology>
    </subcellularLocation>
</comment>
<dbReference type="PROSITE" id="PS00211">
    <property type="entry name" value="ABC_TRANSPORTER_1"/>
    <property type="match status" value="1"/>
</dbReference>
<keyword evidence="5" id="KW-0547">Nucleotide-binding</keyword>
<accession>A0AA38YVM3</accession>
<dbReference type="CDD" id="cd03263">
    <property type="entry name" value="ABC_subfamily_A"/>
    <property type="match status" value="1"/>
</dbReference>
<evidence type="ECO:0000256" key="1">
    <source>
        <dbReference type="ARBA" id="ARBA00004141"/>
    </source>
</evidence>
<evidence type="ECO:0000256" key="6">
    <source>
        <dbReference type="ARBA" id="ARBA00022840"/>
    </source>
</evidence>
<evidence type="ECO:0000256" key="4">
    <source>
        <dbReference type="ARBA" id="ARBA00022692"/>
    </source>
</evidence>
<evidence type="ECO:0000256" key="5">
    <source>
        <dbReference type="ARBA" id="ARBA00022741"/>
    </source>
</evidence>
<evidence type="ECO:0000313" key="12">
    <source>
        <dbReference type="Proteomes" id="UP001168098"/>
    </source>
</evidence>
<evidence type="ECO:0000256" key="8">
    <source>
        <dbReference type="ARBA" id="ARBA00023136"/>
    </source>
</evidence>
<evidence type="ECO:0000259" key="10">
    <source>
        <dbReference type="PROSITE" id="PS50893"/>
    </source>
</evidence>
<reference evidence="11 12" key="1">
    <citation type="journal article" date="2023" name="BMC Biotechnol.">
        <title>Vitis rotundifolia cv Carlos genome sequencing.</title>
        <authorList>
            <person name="Huff M."/>
            <person name="Hulse-Kemp A."/>
            <person name="Scheffler B."/>
            <person name="Youngblood R."/>
            <person name="Simpson S."/>
            <person name="Babiker E."/>
            <person name="Staton M."/>
        </authorList>
    </citation>
    <scope>NUCLEOTIDE SEQUENCE [LARGE SCALE GENOMIC DNA]</scope>
    <source>
        <tissue evidence="11">Leaf</tissue>
    </source>
</reference>
<dbReference type="Proteomes" id="UP001168098">
    <property type="component" value="Unassembled WGS sequence"/>
</dbReference>
<dbReference type="EMBL" id="JARBHA010000017">
    <property type="protein sequence ID" value="KAJ9677372.1"/>
    <property type="molecule type" value="Genomic_DNA"/>
</dbReference>
<keyword evidence="7 9" id="KW-1133">Transmembrane helix</keyword>
<dbReference type="FunFam" id="3.40.50.300:FF:000665">
    <property type="entry name" value="ABC transporter A family member 2"/>
    <property type="match status" value="1"/>
</dbReference>
<feature type="transmembrane region" description="Helical" evidence="9">
    <location>
        <begin position="49"/>
        <end position="68"/>
    </location>
</feature>
<dbReference type="GO" id="GO:0016020">
    <property type="term" value="C:membrane"/>
    <property type="evidence" value="ECO:0007669"/>
    <property type="project" value="UniProtKB-SubCell"/>
</dbReference>
<keyword evidence="12" id="KW-1185">Reference proteome</keyword>
<dbReference type="InterPro" id="IPR056788">
    <property type="entry name" value="ABCA2/9/11_C"/>
</dbReference>
<dbReference type="SMART" id="SM00382">
    <property type="entry name" value="AAA"/>
    <property type="match status" value="1"/>
</dbReference>
<dbReference type="PANTHER" id="PTHR19229">
    <property type="entry name" value="ATP-BINDING CASSETTE TRANSPORTER SUBFAMILY A ABCA"/>
    <property type="match status" value="1"/>
</dbReference>
<keyword evidence="6" id="KW-0067">ATP-binding</keyword>
<organism evidence="11 12">
    <name type="scientific">Vitis rotundifolia</name>
    <name type="common">Muscadine grape</name>
    <dbReference type="NCBI Taxonomy" id="103349"/>
    <lineage>
        <taxon>Eukaryota</taxon>
        <taxon>Viridiplantae</taxon>
        <taxon>Streptophyta</taxon>
        <taxon>Embryophyta</taxon>
        <taxon>Tracheophyta</taxon>
        <taxon>Spermatophyta</taxon>
        <taxon>Magnoliopsida</taxon>
        <taxon>eudicotyledons</taxon>
        <taxon>Gunneridae</taxon>
        <taxon>Pentapetalae</taxon>
        <taxon>rosids</taxon>
        <taxon>Vitales</taxon>
        <taxon>Vitaceae</taxon>
        <taxon>Viteae</taxon>
        <taxon>Vitis</taxon>
    </lineage>
</organism>
<feature type="transmembrane region" description="Helical" evidence="9">
    <location>
        <begin position="163"/>
        <end position="185"/>
    </location>
</feature>
<dbReference type="Pfam" id="PF12698">
    <property type="entry name" value="ABC2_membrane_3"/>
    <property type="match status" value="1"/>
</dbReference>
<dbReference type="PANTHER" id="PTHR19229:SF205">
    <property type="entry name" value="ABC TRANSPORTER A FAMILY MEMBER 1-RELATED"/>
    <property type="match status" value="1"/>
</dbReference>
<evidence type="ECO:0000256" key="3">
    <source>
        <dbReference type="ARBA" id="ARBA00022448"/>
    </source>
</evidence>
<proteinExistence type="inferred from homology"/>
<dbReference type="InterPro" id="IPR026082">
    <property type="entry name" value="ABCA"/>
</dbReference>
<dbReference type="InterPro" id="IPR027417">
    <property type="entry name" value="P-loop_NTPase"/>
</dbReference>
<dbReference type="Pfam" id="PF25158">
    <property type="entry name" value="ABCA11_C"/>
    <property type="match status" value="1"/>
</dbReference>
<dbReference type="GO" id="GO:0016887">
    <property type="term" value="F:ATP hydrolysis activity"/>
    <property type="evidence" value="ECO:0007669"/>
    <property type="project" value="InterPro"/>
</dbReference>
<gene>
    <name evidence="11" type="ORF">PVL29_022382</name>
</gene>
<evidence type="ECO:0000256" key="9">
    <source>
        <dbReference type="SAM" id="Phobius"/>
    </source>
</evidence>
<name>A0AA38YVM3_VITRO</name>
<keyword evidence="8 9" id="KW-0472">Membrane</keyword>
<protein>
    <recommendedName>
        <fullName evidence="10">ABC transporter domain-containing protein</fullName>
    </recommendedName>
</protein>
<dbReference type="PROSITE" id="PS50893">
    <property type="entry name" value="ABC_TRANSPORTER_2"/>
    <property type="match status" value="1"/>
</dbReference>
<comment type="similarity">
    <text evidence="2">Belongs to the ABC transporter superfamily. ABCA family. CPR flippase (TC 3.A.1.211) subfamily.</text>
</comment>
<evidence type="ECO:0000256" key="7">
    <source>
        <dbReference type="ARBA" id="ARBA00022989"/>
    </source>
</evidence>
<dbReference type="InterPro" id="IPR003593">
    <property type="entry name" value="AAA+_ATPase"/>
</dbReference>
<dbReference type="Pfam" id="PF00005">
    <property type="entry name" value="ABC_tran"/>
    <property type="match status" value="1"/>
</dbReference>
<dbReference type="GO" id="GO:0140359">
    <property type="term" value="F:ABC-type transporter activity"/>
    <property type="evidence" value="ECO:0007669"/>
    <property type="project" value="InterPro"/>
</dbReference>
<dbReference type="InterPro" id="IPR017871">
    <property type="entry name" value="ABC_transporter-like_CS"/>
</dbReference>
<keyword evidence="4 9" id="KW-0812">Transmembrane</keyword>
<dbReference type="GO" id="GO:0005319">
    <property type="term" value="F:lipid transporter activity"/>
    <property type="evidence" value="ECO:0007669"/>
    <property type="project" value="TreeGrafter"/>
</dbReference>
<feature type="transmembrane region" description="Helical" evidence="9">
    <location>
        <begin position="12"/>
        <end position="37"/>
    </location>
</feature>
<dbReference type="GO" id="GO:0005524">
    <property type="term" value="F:ATP binding"/>
    <property type="evidence" value="ECO:0007669"/>
    <property type="project" value="UniProtKB-KW"/>
</dbReference>